<dbReference type="PANTHER" id="PTHR43673:SF2">
    <property type="entry name" value="NITROREDUCTASE"/>
    <property type="match status" value="1"/>
</dbReference>
<dbReference type="RefSeq" id="WP_215232498.1">
    <property type="nucleotide sequence ID" value="NZ_CAJRAU010000001.1"/>
</dbReference>
<evidence type="ECO:0000313" key="8">
    <source>
        <dbReference type="EMBL" id="CAG5068418.1"/>
    </source>
</evidence>
<dbReference type="InterPro" id="IPR000415">
    <property type="entry name" value="Nitroreductase-like"/>
</dbReference>
<evidence type="ECO:0000259" key="7">
    <source>
        <dbReference type="Pfam" id="PF00881"/>
    </source>
</evidence>
<dbReference type="InterPro" id="IPR033878">
    <property type="entry name" value="NfsB-like"/>
</dbReference>
<name>A0ABN7RAA9_9BACT</name>
<dbReference type="Pfam" id="PF00881">
    <property type="entry name" value="Nitroreductase"/>
    <property type="match status" value="1"/>
</dbReference>
<keyword evidence="6 8" id="KW-0560">Oxidoreductase</keyword>
<evidence type="ECO:0000256" key="1">
    <source>
        <dbReference type="ARBA" id="ARBA00001917"/>
    </source>
</evidence>
<proteinExistence type="inferred from homology"/>
<dbReference type="PANTHER" id="PTHR43673">
    <property type="entry name" value="NAD(P)H NITROREDUCTASE YDGI-RELATED"/>
    <property type="match status" value="1"/>
</dbReference>
<keyword evidence="5" id="KW-0521">NADP</keyword>
<feature type="domain" description="Nitroreductase" evidence="7">
    <location>
        <begin position="8"/>
        <end position="185"/>
    </location>
</feature>
<gene>
    <name evidence="8" type="ORF">DYBT9623_01149</name>
</gene>
<dbReference type="Gene3D" id="3.40.109.10">
    <property type="entry name" value="NADH Oxidase"/>
    <property type="match status" value="1"/>
</dbReference>
<evidence type="ECO:0000313" key="9">
    <source>
        <dbReference type="Proteomes" id="UP000679725"/>
    </source>
</evidence>
<dbReference type="GO" id="GO:0016491">
    <property type="term" value="F:oxidoreductase activity"/>
    <property type="evidence" value="ECO:0007669"/>
    <property type="project" value="UniProtKB-KW"/>
</dbReference>
<accession>A0ABN7RAA9</accession>
<evidence type="ECO:0000256" key="4">
    <source>
        <dbReference type="ARBA" id="ARBA00022643"/>
    </source>
</evidence>
<dbReference type="SUPFAM" id="SSF55469">
    <property type="entry name" value="FMN-dependent nitroreductase-like"/>
    <property type="match status" value="1"/>
</dbReference>
<evidence type="ECO:0000256" key="6">
    <source>
        <dbReference type="ARBA" id="ARBA00023002"/>
    </source>
</evidence>
<protein>
    <submittedName>
        <fullName evidence="8">NAD(P)H nitroreductase</fullName>
        <ecNumber evidence="8">1.-.-.-</ecNumber>
    </submittedName>
</protein>
<evidence type="ECO:0000256" key="5">
    <source>
        <dbReference type="ARBA" id="ARBA00022857"/>
    </source>
</evidence>
<comment type="caution">
    <text evidence="8">The sequence shown here is derived from an EMBL/GenBank/DDBJ whole genome shotgun (WGS) entry which is preliminary data.</text>
</comment>
<keyword evidence="3" id="KW-0285">Flavoprotein</keyword>
<sequence>MSDLIDKLKWRYAVKRMNGQIVPEEKLDNILESINLAPSSAGLQPYNVLVIKDKALKEKIHQAAAPQPQVLESSHLLVFAAWEKVTHENISDYIKLIAETRGITTESLSAFQNSINGGILSRSEEDNFQWSARQAYIGLGHALVAAAVEQVDATPMEGFNGPALDEILGLKEKGLRSVVIVTLGYRDPENDPLVKAKKVRRPHEEFFITL</sequence>
<evidence type="ECO:0000256" key="2">
    <source>
        <dbReference type="ARBA" id="ARBA00007118"/>
    </source>
</evidence>
<dbReference type="Proteomes" id="UP000679725">
    <property type="component" value="Unassembled WGS sequence"/>
</dbReference>
<dbReference type="EMBL" id="CAJRAU010000001">
    <property type="protein sequence ID" value="CAG5068418.1"/>
    <property type="molecule type" value="Genomic_DNA"/>
</dbReference>
<keyword evidence="9" id="KW-1185">Reference proteome</keyword>
<keyword evidence="4" id="KW-0288">FMN</keyword>
<dbReference type="InterPro" id="IPR029479">
    <property type="entry name" value="Nitroreductase"/>
</dbReference>
<dbReference type="CDD" id="cd02149">
    <property type="entry name" value="NfsB-like"/>
    <property type="match status" value="1"/>
</dbReference>
<dbReference type="EC" id="1.-.-.-" evidence="8"/>
<reference evidence="8 9" key="1">
    <citation type="submission" date="2021-04" db="EMBL/GenBank/DDBJ databases">
        <authorList>
            <person name="Rodrigo-Torres L."/>
            <person name="Arahal R. D."/>
            <person name="Lucena T."/>
        </authorList>
    </citation>
    <scope>NUCLEOTIDE SEQUENCE [LARGE SCALE GENOMIC DNA]</scope>
    <source>
        <strain evidence="8 9">CECT 9623</strain>
    </source>
</reference>
<comment type="cofactor">
    <cofactor evidence="1">
        <name>FMN</name>
        <dbReference type="ChEBI" id="CHEBI:58210"/>
    </cofactor>
</comment>
<evidence type="ECO:0000256" key="3">
    <source>
        <dbReference type="ARBA" id="ARBA00022630"/>
    </source>
</evidence>
<comment type="similarity">
    <text evidence="2">Belongs to the nitroreductase family.</text>
</comment>
<organism evidence="8 9">
    <name type="scientific">Dyadobacter linearis</name>
    <dbReference type="NCBI Taxonomy" id="2823330"/>
    <lineage>
        <taxon>Bacteria</taxon>
        <taxon>Pseudomonadati</taxon>
        <taxon>Bacteroidota</taxon>
        <taxon>Cytophagia</taxon>
        <taxon>Cytophagales</taxon>
        <taxon>Spirosomataceae</taxon>
        <taxon>Dyadobacter</taxon>
    </lineage>
</organism>